<reference evidence="1 2" key="1">
    <citation type="submission" date="2019-03" db="EMBL/GenBank/DDBJ databases">
        <title>Genomic Encyclopedia of Type Strains, Phase IV (KMG-IV): sequencing the most valuable type-strain genomes for metagenomic binning, comparative biology and taxonomic classification.</title>
        <authorList>
            <person name="Goeker M."/>
        </authorList>
    </citation>
    <scope>NUCLEOTIDE SEQUENCE [LARGE SCALE GENOMIC DNA]</scope>
    <source>
        <strain evidence="1 2">DSM 24629</strain>
    </source>
</reference>
<comment type="caution">
    <text evidence="1">The sequence shown here is derived from an EMBL/GenBank/DDBJ whole genome shotgun (WGS) entry which is preliminary data.</text>
</comment>
<dbReference type="EMBL" id="SMAL01000001">
    <property type="protein sequence ID" value="TCT17168.1"/>
    <property type="molecule type" value="Genomic_DNA"/>
</dbReference>
<sequence length="253" mass="29133">MNTIILDLDGTFLRSDKTISQQNINTIKKLIDLNKDIIIATARPPRRVYNQLPCELHNNKIIFLNGAVIHHNGKPIFNKHIAVDDFTTIYNLVRKYPDKGVIAVEYDQLYAMGNFESHIPKVFYTEVDELEYKETPKILVKVLDDTFREELLYHLPPNCNIVFTDNGTLAHIMHQSVSKRNAVQYLFDTYGGHFKNTICFGDDYNDMELFKECKVSVAMKNAISELKEISTHITSSNDEDGVSEFINTYYSLI</sequence>
<evidence type="ECO:0000313" key="1">
    <source>
        <dbReference type="EMBL" id="TCT17168.1"/>
    </source>
</evidence>
<keyword evidence="2" id="KW-1185">Reference proteome</keyword>
<dbReference type="OrthoDB" id="9781413at2"/>
<dbReference type="RefSeq" id="WP_132249835.1">
    <property type="nucleotide sequence ID" value="NZ_SMAL01000001.1"/>
</dbReference>
<evidence type="ECO:0008006" key="3">
    <source>
        <dbReference type="Google" id="ProtNLM"/>
    </source>
</evidence>
<dbReference type="SFLD" id="SFLDG01140">
    <property type="entry name" value="C2.B:_Phosphomannomutase_and_P"/>
    <property type="match status" value="1"/>
</dbReference>
<dbReference type="SUPFAM" id="SSF56784">
    <property type="entry name" value="HAD-like"/>
    <property type="match status" value="1"/>
</dbReference>
<dbReference type="GO" id="GO:0005829">
    <property type="term" value="C:cytosol"/>
    <property type="evidence" value="ECO:0007669"/>
    <property type="project" value="TreeGrafter"/>
</dbReference>
<dbReference type="Pfam" id="PF08282">
    <property type="entry name" value="Hydrolase_3"/>
    <property type="match status" value="1"/>
</dbReference>
<dbReference type="InterPro" id="IPR006379">
    <property type="entry name" value="HAD-SF_hydro_IIB"/>
</dbReference>
<accession>A0A4R3MSF7</accession>
<dbReference type="NCBIfam" id="TIGR00099">
    <property type="entry name" value="Cof-subfamily"/>
    <property type="match status" value="1"/>
</dbReference>
<organism evidence="1 2">
    <name type="scientific">Natranaerovirga pectinivora</name>
    <dbReference type="NCBI Taxonomy" id="682400"/>
    <lineage>
        <taxon>Bacteria</taxon>
        <taxon>Bacillati</taxon>
        <taxon>Bacillota</taxon>
        <taxon>Clostridia</taxon>
        <taxon>Lachnospirales</taxon>
        <taxon>Natranaerovirgaceae</taxon>
        <taxon>Natranaerovirga</taxon>
    </lineage>
</organism>
<gene>
    <name evidence="1" type="ORF">EDC18_101466</name>
</gene>
<protein>
    <recommendedName>
        <fullName evidence="3">Cof subfamily protein (Haloacid dehalogenase superfamily)/HAD superfamily hydrolase (TIGR01484 family)</fullName>
    </recommendedName>
</protein>
<dbReference type="InterPro" id="IPR023214">
    <property type="entry name" value="HAD_sf"/>
</dbReference>
<dbReference type="InterPro" id="IPR036412">
    <property type="entry name" value="HAD-like_sf"/>
</dbReference>
<dbReference type="GO" id="GO:0000287">
    <property type="term" value="F:magnesium ion binding"/>
    <property type="evidence" value="ECO:0007669"/>
    <property type="project" value="TreeGrafter"/>
</dbReference>
<dbReference type="Gene3D" id="3.30.1240.10">
    <property type="match status" value="1"/>
</dbReference>
<name>A0A4R3MSF7_9FIRM</name>
<dbReference type="GO" id="GO:0016791">
    <property type="term" value="F:phosphatase activity"/>
    <property type="evidence" value="ECO:0007669"/>
    <property type="project" value="TreeGrafter"/>
</dbReference>
<dbReference type="Proteomes" id="UP000294902">
    <property type="component" value="Unassembled WGS sequence"/>
</dbReference>
<dbReference type="AlphaFoldDB" id="A0A4R3MSF7"/>
<dbReference type="InterPro" id="IPR000150">
    <property type="entry name" value="Cof"/>
</dbReference>
<proteinExistence type="predicted"/>
<dbReference type="NCBIfam" id="TIGR01484">
    <property type="entry name" value="HAD-SF-IIB"/>
    <property type="match status" value="1"/>
</dbReference>
<evidence type="ECO:0000313" key="2">
    <source>
        <dbReference type="Proteomes" id="UP000294902"/>
    </source>
</evidence>
<dbReference type="PANTHER" id="PTHR10000:SF8">
    <property type="entry name" value="HAD SUPERFAMILY HYDROLASE-LIKE, TYPE 3"/>
    <property type="match status" value="1"/>
</dbReference>
<dbReference type="SFLD" id="SFLDS00003">
    <property type="entry name" value="Haloacid_Dehalogenase"/>
    <property type="match status" value="1"/>
</dbReference>
<dbReference type="Gene3D" id="3.40.50.1000">
    <property type="entry name" value="HAD superfamily/HAD-like"/>
    <property type="match status" value="1"/>
</dbReference>
<dbReference type="PANTHER" id="PTHR10000">
    <property type="entry name" value="PHOSPHOSERINE PHOSPHATASE"/>
    <property type="match status" value="1"/>
</dbReference>